<feature type="domain" description="Secretion system C-terminal sorting" evidence="1">
    <location>
        <begin position="392"/>
        <end position="464"/>
    </location>
</feature>
<comment type="caution">
    <text evidence="2">The sequence shown here is derived from an EMBL/GenBank/DDBJ whole genome shotgun (WGS) entry which is preliminary data.</text>
</comment>
<gene>
    <name evidence="2" type="ORF">BSZ37_00635</name>
</gene>
<protein>
    <recommendedName>
        <fullName evidence="1">Secretion system C-terminal sorting domain-containing protein</fullName>
    </recommendedName>
</protein>
<dbReference type="SUPFAM" id="SSF48452">
    <property type="entry name" value="TPR-like"/>
    <property type="match status" value="1"/>
</dbReference>
<evidence type="ECO:0000313" key="2">
    <source>
        <dbReference type="EMBL" id="PAP75059.1"/>
    </source>
</evidence>
<name>A0A271IWY8_9BACT</name>
<accession>A0A271IWY8</accession>
<keyword evidence="3" id="KW-1185">Reference proteome</keyword>
<dbReference type="InterPro" id="IPR026444">
    <property type="entry name" value="Secre_tail"/>
</dbReference>
<organism evidence="2 3">
    <name type="scientific">Rubrivirga marina</name>
    <dbReference type="NCBI Taxonomy" id="1196024"/>
    <lineage>
        <taxon>Bacteria</taxon>
        <taxon>Pseudomonadati</taxon>
        <taxon>Rhodothermota</taxon>
        <taxon>Rhodothermia</taxon>
        <taxon>Rhodothermales</taxon>
        <taxon>Rubricoccaceae</taxon>
        <taxon>Rubrivirga</taxon>
    </lineage>
</organism>
<proteinExistence type="predicted"/>
<sequence length="467" mass="48062">MLWAVLLFAGTPPAATQDAPVVLTVSVDHSADARLVQGRPALVVAQLLHRQAFTPEAEPVTVVPVGGGWAGAFRLDVADAQGQPALWPFEAATAPAGAVQVTGEEGATWAWALSSDATAALVPGAYTLRLTLDAMALGLTDDVSAPMIEVTVEAAPSSPTADDVAAHALRVAEVAAARGRTAEALAALEALVTEQPFHVGARLRQALLLRVERPVAALAAVLFAVEGLPEADGAEPPAVLYALQNELVHAVETATEFEVTLAEKPPTHPLAGRGSAQAFELDGISGREVVLRRGVTYTFRLAGVPAATPFGLATDEAGAAPYTAGVVGAPASDGDLVTVTPDEATPAVLYYGSPEAPYAGWRLHVETATPTADEPDPWDPTQGALALSPPSPNPTHGPLTLHLAAPVGQHVEVAVFDVLGRRVAVVYEGATSNPTRLAVDASGWPAGTYIVRAQAPGGSVSRLVVRR</sequence>
<dbReference type="OrthoDB" id="9816532at2"/>
<dbReference type="NCBIfam" id="TIGR04183">
    <property type="entry name" value="Por_Secre_tail"/>
    <property type="match status" value="1"/>
</dbReference>
<dbReference type="AlphaFoldDB" id="A0A271IWY8"/>
<dbReference type="RefSeq" id="WP_095508686.1">
    <property type="nucleotide sequence ID" value="NZ_MQWD01000001.1"/>
</dbReference>
<dbReference type="EMBL" id="MQWD01000001">
    <property type="protein sequence ID" value="PAP75059.1"/>
    <property type="molecule type" value="Genomic_DNA"/>
</dbReference>
<dbReference type="Proteomes" id="UP000216339">
    <property type="component" value="Unassembled WGS sequence"/>
</dbReference>
<dbReference type="Pfam" id="PF18962">
    <property type="entry name" value="Por_Secre_tail"/>
    <property type="match status" value="1"/>
</dbReference>
<reference evidence="2 3" key="1">
    <citation type="submission" date="2016-11" db="EMBL/GenBank/DDBJ databases">
        <title>Study of marine rhodopsin-containing bacteria.</title>
        <authorList>
            <person name="Yoshizawa S."/>
            <person name="Kumagai Y."/>
            <person name="Kogure K."/>
        </authorList>
    </citation>
    <scope>NUCLEOTIDE SEQUENCE [LARGE SCALE GENOMIC DNA]</scope>
    <source>
        <strain evidence="2 3">SAORIC-28</strain>
    </source>
</reference>
<dbReference type="InterPro" id="IPR011990">
    <property type="entry name" value="TPR-like_helical_dom_sf"/>
</dbReference>
<evidence type="ECO:0000313" key="3">
    <source>
        <dbReference type="Proteomes" id="UP000216339"/>
    </source>
</evidence>
<evidence type="ECO:0000259" key="1">
    <source>
        <dbReference type="Pfam" id="PF18962"/>
    </source>
</evidence>